<proteinExistence type="predicted"/>
<keyword evidence="2" id="KW-1185">Reference proteome</keyword>
<sequence length="73" mass="8504">MDLEDEGTTVTLILDNLQAYYRSQRNLTVDRVNFVQRKQGPHETFDQFRFALADMADDAELAKRAAKNRLSRE</sequence>
<dbReference type="Proteomes" id="UP000595437">
    <property type="component" value="Chromosome 9"/>
</dbReference>
<dbReference type="EMBL" id="CP045898">
    <property type="protein sequence ID" value="QQP40414.1"/>
    <property type="molecule type" value="Genomic_DNA"/>
</dbReference>
<organism evidence="1 2">
    <name type="scientific">Caligus rogercresseyi</name>
    <name type="common">Sea louse</name>
    <dbReference type="NCBI Taxonomy" id="217165"/>
    <lineage>
        <taxon>Eukaryota</taxon>
        <taxon>Metazoa</taxon>
        <taxon>Ecdysozoa</taxon>
        <taxon>Arthropoda</taxon>
        <taxon>Crustacea</taxon>
        <taxon>Multicrustacea</taxon>
        <taxon>Hexanauplia</taxon>
        <taxon>Copepoda</taxon>
        <taxon>Siphonostomatoida</taxon>
        <taxon>Caligidae</taxon>
        <taxon>Caligus</taxon>
    </lineage>
</organism>
<dbReference type="OrthoDB" id="6627168at2759"/>
<evidence type="ECO:0000313" key="1">
    <source>
        <dbReference type="EMBL" id="QQP40414.1"/>
    </source>
</evidence>
<name>A0A7T8GZ08_CALRO</name>
<dbReference type="AlphaFoldDB" id="A0A7T8GZ08"/>
<accession>A0A7T8GZ08</accession>
<protein>
    <submittedName>
        <fullName evidence="1">Uncharacterized protein</fullName>
    </submittedName>
</protein>
<reference evidence="2" key="1">
    <citation type="submission" date="2021-01" db="EMBL/GenBank/DDBJ databases">
        <title>Caligus Genome Assembly.</title>
        <authorList>
            <person name="Gallardo-Escarate C."/>
        </authorList>
    </citation>
    <scope>NUCLEOTIDE SEQUENCE [LARGE SCALE GENOMIC DNA]</scope>
</reference>
<evidence type="ECO:0000313" key="2">
    <source>
        <dbReference type="Proteomes" id="UP000595437"/>
    </source>
</evidence>
<gene>
    <name evidence="1" type="ORF">FKW44_014440</name>
</gene>